<dbReference type="CDD" id="cd01184">
    <property type="entry name" value="INT_C_like_1"/>
    <property type="match status" value="1"/>
</dbReference>
<keyword evidence="1" id="KW-0238">DNA-binding</keyword>
<sequence length="557" mass="63360">MPKHLVDALGRTFIKRSLGVTSRADAKRLRAIEDVKTDALFASLEETQNSPSKAGSSKLQDISLHMLTEHVRLTVQKLDKRSAAQFLMDPPEDSDDLYERKQNAKIELGILTSYGDPTRDGWVSDATHQLLKEAGASNVASETYWDFAEIVRRGLVEVQRKKIDRYDDRHDRLFYDHLFNPSRSSSISFSELAQIFITEREAEYHLNGVSQKRFDKVKAIVETLQEIIGSEKMVATIDDDLVQHVRGMLAKLPTNRNKRFPGLPLEDAILRSQSNGGSILSPLSQSNYLDVFRDMLKVALRKKLLSNNPAAEARPLKKDNVASDQKRLPWTHHQLKGFFEGKFYHRCVPSALKPYTKADREWRFWLPLIMLFSGARPNEVAQLHFSDLKQTDKGTWYLDLAEGGGEDAKSLKTESSRRRVPVHSELLKIGLVEFVKTRNDAASKNGQRLFWGLIPNKYGNCAWYAARRLNEHFIPEEIELGQRQSLYSLRHNVRDALRRIKAPSETLLAIAGWSPSGKAISDDYGDPGNPDLHVEWVNGIAYEGLDLMFLHQSKNLE</sequence>
<dbReference type="InterPro" id="IPR010998">
    <property type="entry name" value="Integrase_recombinase_N"/>
</dbReference>
<feature type="domain" description="DUF6538" evidence="3">
    <location>
        <begin position="2"/>
        <end position="45"/>
    </location>
</feature>
<dbReference type="Proteomes" id="UP000238563">
    <property type="component" value="Unassembled WGS sequence"/>
</dbReference>
<comment type="caution">
    <text evidence="4">The sequence shown here is derived from an EMBL/GenBank/DDBJ whole genome shotgun (WGS) entry which is preliminary data.</text>
</comment>
<evidence type="ECO:0000313" key="5">
    <source>
        <dbReference type="Proteomes" id="UP000238563"/>
    </source>
</evidence>
<accession>A0A2S9JIX2</accession>
<dbReference type="AlphaFoldDB" id="A0A2S9JIX2"/>
<dbReference type="InterPro" id="IPR011010">
    <property type="entry name" value="DNA_brk_join_enz"/>
</dbReference>
<evidence type="ECO:0000256" key="1">
    <source>
        <dbReference type="ARBA" id="ARBA00023125"/>
    </source>
</evidence>
<reference evidence="4 5" key="1">
    <citation type="submission" date="2018-02" db="EMBL/GenBank/DDBJ databases">
        <title>The draft genome of Phyllobacterium myrsinacearum DSM5892.</title>
        <authorList>
            <person name="Li L."/>
            <person name="Liu L."/>
            <person name="Zhang X."/>
            <person name="Wang T."/>
        </authorList>
    </citation>
    <scope>NUCLEOTIDE SEQUENCE [LARGE SCALE GENOMIC DNA]</scope>
    <source>
        <strain evidence="4 5">DSM 5892</strain>
    </source>
</reference>
<keyword evidence="2" id="KW-0233">DNA recombination</keyword>
<keyword evidence="5" id="KW-1185">Reference proteome</keyword>
<dbReference type="Pfam" id="PF20172">
    <property type="entry name" value="DUF6538"/>
    <property type="match status" value="1"/>
</dbReference>
<dbReference type="Gene3D" id="1.10.150.130">
    <property type="match status" value="1"/>
</dbReference>
<dbReference type="GO" id="GO:0015074">
    <property type="term" value="P:DNA integration"/>
    <property type="evidence" value="ECO:0007669"/>
    <property type="project" value="InterPro"/>
</dbReference>
<dbReference type="GO" id="GO:0006310">
    <property type="term" value="P:DNA recombination"/>
    <property type="evidence" value="ECO:0007669"/>
    <property type="project" value="UniProtKB-KW"/>
</dbReference>
<evidence type="ECO:0000313" key="4">
    <source>
        <dbReference type="EMBL" id="PRD53037.1"/>
    </source>
</evidence>
<gene>
    <name evidence="4" type="ORF">C5750_11530</name>
</gene>
<dbReference type="EMBL" id="PVBT01000003">
    <property type="protein sequence ID" value="PRD53037.1"/>
    <property type="molecule type" value="Genomic_DNA"/>
</dbReference>
<evidence type="ECO:0000259" key="3">
    <source>
        <dbReference type="Pfam" id="PF20172"/>
    </source>
</evidence>
<dbReference type="InterPro" id="IPR013762">
    <property type="entry name" value="Integrase-like_cat_sf"/>
</dbReference>
<name>A0A2S9JIX2_9HYPH</name>
<dbReference type="Gene3D" id="1.10.443.10">
    <property type="entry name" value="Intergrase catalytic core"/>
    <property type="match status" value="1"/>
</dbReference>
<dbReference type="GO" id="GO:0003677">
    <property type="term" value="F:DNA binding"/>
    <property type="evidence" value="ECO:0007669"/>
    <property type="project" value="UniProtKB-KW"/>
</dbReference>
<evidence type="ECO:0000256" key="2">
    <source>
        <dbReference type="ARBA" id="ARBA00023172"/>
    </source>
</evidence>
<dbReference type="SUPFAM" id="SSF56349">
    <property type="entry name" value="DNA breaking-rejoining enzymes"/>
    <property type="match status" value="1"/>
</dbReference>
<protein>
    <submittedName>
        <fullName evidence="4">Integrase</fullName>
    </submittedName>
</protein>
<proteinExistence type="predicted"/>
<organism evidence="4 5">
    <name type="scientific">Phyllobacterium myrsinacearum</name>
    <dbReference type="NCBI Taxonomy" id="28101"/>
    <lineage>
        <taxon>Bacteria</taxon>
        <taxon>Pseudomonadati</taxon>
        <taxon>Pseudomonadota</taxon>
        <taxon>Alphaproteobacteria</taxon>
        <taxon>Hyphomicrobiales</taxon>
        <taxon>Phyllobacteriaceae</taxon>
        <taxon>Phyllobacterium</taxon>
    </lineage>
</organism>
<dbReference type="InterPro" id="IPR046668">
    <property type="entry name" value="DUF6538"/>
</dbReference>